<protein>
    <submittedName>
        <fullName evidence="1">Uncharacterized protein</fullName>
    </submittedName>
</protein>
<evidence type="ECO:0000313" key="1">
    <source>
        <dbReference type="EMBL" id="SVB57746.1"/>
    </source>
</evidence>
<name>A0A382F3Z5_9ZZZZ</name>
<accession>A0A382F3Z5</accession>
<sequence>VLFLVRGFARQNQRLGHADLFAYSVWKEIGSVDGIRLF</sequence>
<dbReference type="EMBL" id="UINC01047894">
    <property type="protein sequence ID" value="SVB57746.1"/>
    <property type="molecule type" value="Genomic_DNA"/>
</dbReference>
<feature type="non-terminal residue" evidence="1">
    <location>
        <position position="1"/>
    </location>
</feature>
<gene>
    <name evidence="1" type="ORF">METZ01_LOCUS210600</name>
</gene>
<dbReference type="AlphaFoldDB" id="A0A382F3Z5"/>
<reference evidence="1" key="1">
    <citation type="submission" date="2018-05" db="EMBL/GenBank/DDBJ databases">
        <authorList>
            <person name="Lanie J.A."/>
            <person name="Ng W.-L."/>
            <person name="Kazmierczak K.M."/>
            <person name="Andrzejewski T.M."/>
            <person name="Davidsen T.M."/>
            <person name="Wayne K.J."/>
            <person name="Tettelin H."/>
            <person name="Glass J.I."/>
            <person name="Rusch D."/>
            <person name="Podicherti R."/>
            <person name="Tsui H.-C.T."/>
            <person name="Winkler M.E."/>
        </authorList>
    </citation>
    <scope>NUCLEOTIDE SEQUENCE</scope>
</reference>
<organism evidence="1">
    <name type="scientific">marine metagenome</name>
    <dbReference type="NCBI Taxonomy" id="408172"/>
    <lineage>
        <taxon>unclassified sequences</taxon>
        <taxon>metagenomes</taxon>
        <taxon>ecological metagenomes</taxon>
    </lineage>
</organism>
<proteinExistence type="predicted"/>